<dbReference type="EMBL" id="KV426265">
    <property type="protein sequence ID" value="KZV83559.1"/>
    <property type="molecule type" value="Genomic_DNA"/>
</dbReference>
<evidence type="ECO:0000313" key="1">
    <source>
        <dbReference type="EMBL" id="KZV83559.1"/>
    </source>
</evidence>
<reference evidence="1 2" key="1">
    <citation type="journal article" date="2016" name="Mol. Biol. Evol.">
        <title>Comparative Genomics of Early-Diverging Mushroom-Forming Fungi Provides Insights into the Origins of Lignocellulose Decay Capabilities.</title>
        <authorList>
            <person name="Nagy L.G."/>
            <person name="Riley R."/>
            <person name="Tritt A."/>
            <person name="Adam C."/>
            <person name="Daum C."/>
            <person name="Floudas D."/>
            <person name="Sun H."/>
            <person name="Yadav J.S."/>
            <person name="Pangilinan J."/>
            <person name="Larsson K.H."/>
            <person name="Matsuura K."/>
            <person name="Barry K."/>
            <person name="Labutti K."/>
            <person name="Kuo R."/>
            <person name="Ohm R.A."/>
            <person name="Bhattacharya S.S."/>
            <person name="Shirouzu T."/>
            <person name="Yoshinaga Y."/>
            <person name="Martin F.M."/>
            <person name="Grigoriev I.V."/>
            <person name="Hibbett D.S."/>
        </authorList>
    </citation>
    <scope>NUCLEOTIDE SEQUENCE [LARGE SCALE GENOMIC DNA]</scope>
    <source>
        <strain evidence="1 2">HHB12029</strain>
    </source>
</reference>
<gene>
    <name evidence="1" type="ORF">EXIGLDRAFT_728208</name>
</gene>
<proteinExistence type="predicted"/>
<evidence type="ECO:0000313" key="2">
    <source>
        <dbReference type="Proteomes" id="UP000077266"/>
    </source>
</evidence>
<accession>A0A165ZKI4</accession>
<sequence length="95" mass="10479">MLAVSLSVSAAIRHIRGSSEGRAHVARERARFTVDASWCASTSCILHAHIRIHILLYGTLFECRGRKGRYSAWPRAHSAQWSSSTGVATLCDRAQ</sequence>
<dbReference type="Proteomes" id="UP000077266">
    <property type="component" value="Unassembled WGS sequence"/>
</dbReference>
<keyword evidence="2" id="KW-1185">Reference proteome</keyword>
<dbReference type="AlphaFoldDB" id="A0A165ZKI4"/>
<dbReference type="InParanoid" id="A0A165ZKI4"/>
<organism evidence="1 2">
    <name type="scientific">Exidia glandulosa HHB12029</name>
    <dbReference type="NCBI Taxonomy" id="1314781"/>
    <lineage>
        <taxon>Eukaryota</taxon>
        <taxon>Fungi</taxon>
        <taxon>Dikarya</taxon>
        <taxon>Basidiomycota</taxon>
        <taxon>Agaricomycotina</taxon>
        <taxon>Agaricomycetes</taxon>
        <taxon>Auriculariales</taxon>
        <taxon>Exidiaceae</taxon>
        <taxon>Exidia</taxon>
    </lineage>
</organism>
<name>A0A165ZKI4_EXIGL</name>
<protein>
    <submittedName>
        <fullName evidence="1">Uncharacterized protein</fullName>
    </submittedName>
</protein>